<feature type="region of interest" description="Disordered" evidence="1">
    <location>
        <begin position="62"/>
        <end position="100"/>
    </location>
</feature>
<accession>A0A0L8H4N7</accession>
<sequence>MGTRYTKKQALRKKHLLPASLRNKIRESTLQVFRDRLKSPGKGGALLVGNSTNQAEDCLVSSAPTAKDNSSSPVPCSVEDPIPQESVNNSDSSLQSMAKRKRVRVKRKNLQRNQYKNTGCLKKYISQMTKINNMVSCNTASRRIRSPEKKISIIAENRITKYLGIFNRGRKSERIARVYPPIPKSVQDKADSDLKKILNITSDSQDVITITESDGSGRHGYHGNREMSQGAMTIQFAQKAMTPTTEGATNTSNHLPEEKNDLPQQTPYKEVAQDLLSTLHEKKKLFNQDLRLTISTQLYNLLRQSIQRSPVSKRETATKCNRTTSETTPPSALNKEKSLPSSTQHGHSKTPAQKSPCIDQILLNACPQDDGRYLLMKNDYVIKIDENMNGSKKRIYQASSILPSRDRHEDGSSMRSTGNNKSHSCYLDPKYVRTQTESYKSVKSSVPWDKGLKSEFNVQKIWKSKKLVADVGLDYECGQSYEGMESREGSGHPGHQCTETDIFSLYPQKFAEAGSYPEQSGEGGSYPCHLHQPTKTDSYPQQKSEVSSYRCHVHKSTEADSYLQQCTKTDEHTHPTHIGCTEGPDFLQYLEQTSQGTISPESIATTVNYQLPKLKWNTTIFKAPTPDSDLSPFWLSEPSLPPLPTKPSLDNVVSPPGKLYPRKLY</sequence>
<feature type="compositionally biased region" description="Polar residues" evidence="1">
    <location>
        <begin position="242"/>
        <end position="254"/>
    </location>
</feature>
<feature type="region of interest" description="Disordered" evidence="1">
    <location>
        <begin position="242"/>
        <end position="265"/>
    </location>
</feature>
<evidence type="ECO:0000256" key="1">
    <source>
        <dbReference type="SAM" id="MobiDB-lite"/>
    </source>
</evidence>
<feature type="compositionally biased region" description="Polar residues" evidence="1">
    <location>
        <begin position="85"/>
        <end position="96"/>
    </location>
</feature>
<name>A0A0L8H4N7_OCTBM</name>
<feature type="region of interest" description="Disordered" evidence="1">
    <location>
        <begin position="644"/>
        <end position="665"/>
    </location>
</feature>
<organism evidence="2">
    <name type="scientific">Octopus bimaculoides</name>
    <name type="common">California two-spotted octopus</name>
    <dbReference type="NCBI Taxonomy" id="37653"/>
    <lineage>
        <taxon>Eukaryota</taxon>
        <taxon>Metazoa</taxon>
        <taxon>Spiralia</taxon>
        <taxon>Lophotrochozoa</taxon>
        <taxon>Mollusca</taxon>
        <taxon>Cephalopoda</taxon>
        <taxon>Coleoidea</taxon>
        <taxon>Octopodiformes</taxon>
        <taxon>Octopoda</taxon>
        <taxon>Incirrata</taxon>
        <taxon>Octopodidae</taxon>
        <taxon>Octopus</taxon>
    </lineage>
</organism>
<dbReference type="EMBL" id="KQ419392">
    <property type="protein sequence ID" value="KOF83739.1"/>
    <property type="molecule type" value="Genomic_DNA"/>
</dbReference>
<feature type="region of interest" description="Disordered" evidence="1">
    <location>
        <begin position="403"/>
        <end position="426"/>
    </location>
</feature>
<evidence type="ECO:0000313" key="2">
    <source>
        <dbReference type="EMBL" id="KOF83740.1"/>
    </source>
</evidence>
<proteinExistence type="predicted"/>
<feature type="compositionally biased region" description="Polar residues" evidence="1">
    <location>
        <begin position="413"/>
        <end position="423"/>
    </location>
</feature>
<feature type="region of interest" description="Disordered" evidence="1">
    <location>
        <begin position="307"/>
        <end position="353"/>
    </location>
</feature>
<dbReference type="AlphaFoldDB" id="A0A0L8H4N7"/>
<feature type="compositionally biased region" description="Polar residues" evidence="1">
    <location>
        <begin position="339"/>
        <end position="353"/>
    </location>
</feature>
<feature type="compositionally biased region" description="Polar residues" evidence="1">
    <location>
        <begin position="318"/>
        <end position="331"/>
    </location>
</feature>
<dbReference type="KEGG" id="obi:106873055"/>
<gene>
    <name evidence="2" type="ORF">OCBIM_22023286mg</name>
</gene>
<protein>
    <submittedName>
        <fullName evidence="2">Uncharacterized protein</fullName>
    </submittedName>
</protein>
<dbReference type="EMBL" id="KQ419392">
    <property type="protein sequence ID" value="KOF83740.1"/>
    <property type="molecule type" value="Genomic_DNA"/>
</dbReference>
<feature type="compositionally biased region" description="Polar residues" evidence="1">
    <location>
        <begin position="62"/>
        <end position="74"/>
    </location>
</feature>
<reference evidence="2" key="1">
    <citation type="submission" date="2015-07" db="EMBL/GenBank/DDBJ databases">
        <title>MeaNS - Measles Nucleotide Surveillance Program.</title>
        <authorList>
            <person name="Tran T."/>
            <person name="Druce J."/>
        </authorList>
    </citation>
    <scope>NUCLEOTIDE SEQUENCE</scope>
    <source>
        <strain evidence="2">UCB-OBI-ISO-001</strain>
        <tissue evidence="2">Gonad</tissue>
    </source>
</reference>
<dbReference type="OrthoDB" id="6135948at2759"/>